<keyword evidence="11" id="KW-1185">Reference proteome</keyword>
<protein>
    <recommendedName>
        <fullName evidence="2">Multidrug resistance protein NorM</fullName>
    </recommendedName>
    <alternativeName>
        <fullName evidence="8">Na(+)/drug antiporter</fullName>
    </alternativeName>
</protein>
<evidence type="ECO:0000256" key="2">
    <source>
        <dbReference type="ARBA" id="ARBA00013489"/>
    </source>
</evidence>
<keyword evidence="6 9" id="KW-1133">Transmembrane helix</keyword>
<comment type="subcellular location">
    <subcellularLocation>
        <location evidence="1">Cell inner membrane</location>
        <topology evidence="1">Multi-pass membrane protein</topology>
    </subcellularLocation>
</comment>
<feature type="transmembrane region" description="Helical" evidence="9">
    <location>
        <begin position="237"/>
        <end position="263"/>
    </location>
</feature>
<evidence type="ECO:0000256" key="9">
    <source>
        <dbReference type="SAM" id="Phobius"/>
    </source>
</evidence>
<comment type="caution">
    <text evidence="10">The sequence shown here is derived from an EMBL/GenBank/DDBJ whole genome shotgun (WGS) entry which is preliminary data.</text>
</comment>
<feature type="transmembrane region" description="Helical" evidence="9">
    <location>
        <begin position="314"/>
        <end position="335"/>
    </location>
</feature>
<dbReference type="PIRSF" id="PIRSF006603">
    <property type="entry name" value="DinF"/>
    <property type="match status" value="1"/>
</dbReference>
<keyword evidence="7 9" id="KW-0472">Membrane</keyword>
<dbReference type="PANTHER" id="PTHR43549:SF2">
    <property type="entry name" value="MULTIDRUG RESISTANCE PROTEIN NORM-RELATED"/>
    <property type="match status" value="1"/>
</dbReference>
<evidence type="ECO:0000256" key="4">
    <source>
        <dbReference type="ARBA" id="ARBA00022475"/>
    </source>
</evidence>
<feature type="transmembrane region" description="Helical" evidence="9">
    <location>
        <begin position="50"/>
        <end position="73"/>
    </location>
</feature>
<keyword evidence="5 9" id="KW-0812">Transmembrane</keyword>
<dbReference type="InterPro" id="IPR002528">
    <property type="entry name" value="MATE_fam"/>
</dbReference>
<dbReference type="EMBL" id="BBRZ01000042">
    <property type="protein sequence ID" value="GAM57007.1"/>
    <property type="molecule type" value="Genomic_DNA"/>
</dbReference>
<evidence type="ECO:0000256" key="8">
    <source>
        <dbReference type="ARBA" id="ARBA00030855"/>
    </source>
</evidence>
<feature type="transmembrane region" description="Helical" evidence="9">
    <location>
        <begin position="351"/>
        <end position="372"/>
    </location>
</feature>
<dbReference type="PANTHER" id="PTHR43549">
    <property type="entry name" value="MULTIDRUG RESISTANCE PROTEIN YPNP-RELATED"/>
    <property type="match status" value="1"/>
</dbReference>
<feature type="transmembrane region" description="Helical" evidence="9">
    <location>
        <begin position="409"/>
        <end position="430"/>
    </location>
</feature>
<dbReference type="RefSeq" id="WP_261833581.1">
    <property type="nucleotide sequence ID" value="NZ_AP024881.1"/>
</dbReference>
<evidence type="ECO:0000313" key="10">
    <source>
        <dbReference type="EMBL" id="GAM57007.1"/>
    </source>
</evidence>
<organism evidence="10 11">
    <name type="scientific">Vibrio ishigakensis</name>
    <dbReference type="NCBI Taxonomy" id="1481914"/>
    <lineage>
        <taxon>Bacteria</taxon>
        <taxon>Pseudomonadati</taxon>
        <taxon>Pseudomonadota</taxon>
        <taxon>Gammaproteobacteria</taxon>
        <taxon>Vibrionales</taxon>
        <taxon>Vibrionaceae</taxon>
        <taxon>Vibrio</taxon>
    </lineage>
</organism>
<name>A0A0B8NXJ0_9VIBR</name>
<evidence type="ECO:0000256" key="1">
    <source>
        <dbReference type="ARBA" id="ARBA00004429"/>
    </source>
</evidence>
<gene>
    <name evidence="10" type="ORF">JCM19231_1757</name>
</gene>
<dbReference type="Pfam" id="PF01554">
    <property type="entry name" value="MatE"/>
    <property type="match status" value="2"/>
</dbReference>
<dbReference type="GO" id="GO:0015297">
    <property type="term" value="F:antiporter activity"/>
    <property type="evidence" value="ECO:0007669"/>
    <property type="project" value="InterPro"/>
</dbReference>
<feature type="transmembrane region" description="Helical" evidence="9">
    <location>
        <begin position="137"/>
        <end position="158"/>
    </location>
</feature>
<proteinExistence type="predicted"/>
<dbReference type="InterPro" id="IPR048279">
    <property type="entry name" value="MdtK-like"/>
</dbReference>
<dbReference type="InterPro" id="IPR052031">
    <property type="entry name" value="Membrane_Transporter-Flippase"/>
</dbReference>
<evidence type="ECO:0000313" key="11">
    <source>
        <dbReference type="Proteomes" id="UP000031671"/>
    </source>
</evidence>
<dbReference type="AlphaFoldDB" id="A0A0B8NXJ0"/>
<evidence type="ECO:0000256" key="6">
    <source>
        <dbReference type="ARBA" id="ARBA00022989"/>
    </source>
</evidence>
<feature type="transmembrane region" description="Helical" evidence="9">
    <location>
        <begin position="384"/>
        <end position="403"/>
    </location>
</feature>
<dbReference type="GO" id="GO:0005886">
    <property type="term" value="C:plasma membrane"/>
    <property type="evidence" value="ECO:0007669"/>
    <property type="project" value="UniProtKB-SubCell"/>
</dbReference>
<keyword evidence="3" id="KW-0813">Transport</keyword>
<dbReference type="NCBIfam" id="TIGR00797">
    <property type="entry name" value="matE"/>
    <property type="match status" value="1"/>
</dbReference>
<reference evidence="10 11" key="1">
    <citation type="submission" date="2015-01" db="EMBL/GenBank/DDBJ databases">
        <title>Vibrio sp. C1 JCM 19231 whole genome shotgun sequence.</title>
        <authorList>
            <person name="Sawabe T."/>
            <person name="Meirelles P."/>
            <person name="Feng G."/>
            <person name="Sayaka M."/>
            <person name="Hattori M."/>
            <person name="Ohkuma M."/>
        </authorList>
    </citation>
    <scope>NUCLEOTIDE SEQUENCE [LARGE SCALE GENOMIC DNA]</scope>
    <source>
        <strain evidence="11">JCM 19231</strain>
    </source>
</reference>
<dbReference type="Proteomes" id="UP000031671">
    <property type="component" value="Unassembled WGS sequence"/>
</dbReference>
<evidence type="ECO:0000256" key="5">
    <source>
        <dbReference type="ARBA" id="ARBA00022692"/>
    </source>
</evidence>
<keyword evidence="4" id="KW-1003">Cell membrane</keyword>
<feature type="transmembrane region" description="Helical" evidence="9">
    <location>
        <begin position="269"/>
        <end position="294"/>
    </location>
</feature>
<feature type="transmembrane region" description="Helical" evidence="9">
    <location>
        <begin position="21"/>
        <end position="44"/>
    </location>
</feature>
<evidence type="ECO:0000256" key="3">
    <source>
        <dbReference type="ARBA" id="ARBA00022448"/>
    </source>
</evidence>
<accession>A0A0B8NXJ0</accession>
<evidence type="ECO:0000256" key="7">
    <source>
        <dbReference type="ARBA" id="ARBA00023136"/>
    </source>
</evidence>
<feature type="transmembrane region" description="Helical" evidence="9">
    <location>
        <begin position="197"/>
        <end position="216"/>
    </location>
</feature>
<reference evidence="10 11" key="2">
    <citation type="submission" date="2015-01" db="EMBL/GenBank/DDBJ databases">
        <authorList>
            <consortium name="NBRP consortium"/>
            <person name="Sawabe T."/>
            <person name="Meirelles P."/>
            <person name="Feng G."/>
            <person name="Sayaka M."/>
            <person name="Hattori M."/>
            <person name="Ohkuma M."/>
        </authorList>
    </citation>
    <scope>NUCLEOTIDE SEQUENCE [LARGE SCALE GENOMIC DNA]</scope>
    <source>
        <strain evidence="11">JCM 19231</strain>
    </source>
</reference>
<dbReference type="GO" id="GO:0042910">
    <property type="term" value="F:xenobiotic transmembrane transporter activity"/>
    <property type="evidence" value="ECO:0007669"/>
    <property type="project" value="InterPro"/>
</dbReference>
<feature type="transmembrane region" description="Helical" evidence="9">
    <location>
        <begin position="170"/>
        <end position="191"/>
    </location>
</feature>
<sequence>MSDQEAKFVEGSTMKHILTMSGAGSIGLMSLFIVDLLDMMFISMLGQVELAAAVGFAGTLIFFSTSISIGTSIAMGALVSKDLGAKRLDNARQLVMNVLVTAFLVNAVVTGIMTYYIPELLALIGAKGEALEHAKDYMYILLPTTPAVALGMAAGAALRAVGDAKRSMMATIWGGVVNAILDPIFIFLFMWDVQGAALASAVSRFTVLAFSLWPLIKQHDLVGRFNLSEWIGSLKPVCAIAIPAVFTNIATPVGNAIVTSGIAKFGEDYVAGFAVIGRLTPVVFAAIFALSGAVGPIIGQNYGADRLDRVKETLFNSLIVVTIYCLVVSLILYLLQSQIVFGFSLTGDADTIVRIFCTYVAITFVFNGAQFVANTSFNNLGKPLYSTALNVGKATLGTIPFVYLGSAWFGALGVLYGQALGSVVFGLIALGALRYHVYQLDCAACTKDDLDESLQAVNMQPFCTHDAAVIEELAKNEQPLIEVSEQK</sequence>
<feature type="transmembrane region" description="Helical" evidence="9">
    <location>
        <begin position="94"/>
        <end position="117"/>
    </location>
</feature>